<feature type="region of interest" description="Disordered" evidence="1">
    <location>
        <begin position="210"/>
        <end position="277"/>
    </location>
</feature>
<dbReference type="AlphaFoldDB" id="A0A3M6W2Y5"/>
<dbReference type="InterPro" id="IPR056929">
    <property type="entry name" value="Znf_RING-like"/>
</dbReference>
<protein>
    <recommendedName>
        <fullName evidence="2">RING zinc finger-like domain-containing protein</fullName>
    </recommendedName>
</protein>
<feature type="compositionally biased region" description="Basic and acidic residues" evidence="1">
    <location>
        <begin position="119"/>
        <end position="135"/>
    </location>
</feature>
<accession>A0A3M6W2Y5</accession>
<dbReference type="EMBL" id="QWIJ01001998">
    <property type="protein sequence ID" value="RMX72914.1"/>
    <property type="molecule type" value="Genomic_DNA"/>
</dbReference>
<feature type="region of interest" description="Disordered" evidence="1">
    <location>
        <begin position="44"/>
        <end position="139"/>
    </location>
</feature>
<feature type="domain" description="RING zinc finger-like" evidence="2">
    <location>
        <begin position="308"/>
        <end position="355"/>
    </location>
</feature>
<feature type="region of interest" description="Disordered" evidence="1">
    <location>
        <begin position="157"/>
        <end position="197"/>
    </location>
</feature>
<gene>
    <name evidence="3" type="ORF">D0869_14132</name>
</gene>
<dbReference type="OrthoDB" id="5405791at2759"/>
<name>A0A3M6W2Y5_HORWE</name>
<proteinExistence type="predicted"/>
<dbReference type="Pfam" id="PF25080">
    <property type="entry name" value="zf_RING-like"/>
    <property type="match status" value="1"/>
</dbReference>
<comment type="caution">
    <text evidence="3">The sequence shown here is derived from an EMBL/GenBank/DDBJ whole genome shotgun (WGS) entry which is preliminary data.</text>
</comment>
<evidence type="ECO:0000256" key="1">
    <source>
        <dbReference type="SAM" id="MobiDB-lite"/>
    </source>
</evidence>
<reference evidence="3 4" key="1">
    <citation type="journal article" date="2018" name="BMC Genomics">
        <title>Genomic evidence for intraspecific hybridization in a clonal and extremely halotolerant yeast.</title>
        <authorList>
            <person name="Gostincar C."/>
            <person name="Stajich J.E."/>
            <person name="Zupancic J."/>
            <person name="Zalar P."/>
            <person name="Gunde-Cimerman N."/>
        </authorList>
    </citation>
    <scope>NUCLEOTIDE SEQUENCE [LARGE SCALE GENOMIC DNA]</scope>
    <source>
        <strain evidence="3 4">EXF-6656</strain>
    </source>
</reference>
<evidence type="ECO:0000259" key="2">
    <source>
        <dbReference type="Pfam" id="PF25080"/>
    </source>
</evidence>
<feature type="compositionally biased region" description="Polar residues" evidence="1">
    <location>
        <begin position="256"/>
        <end position="272"/>
    </location>
</feature>
<organism evidence="3 4">
    <name type="scientific">Hortaea werneckii</name>
    <name type="common">Black yeast</name>
    <name type="synonym">Cladosporium werneckii</name>
    <dbReference type="NCBI Taxonomy" id="91943"/>
    <lineage>
        <taxon>Eukaryota</taxon>
        <taxon>Fungi</taxon>
        <taxon>Dikarya</taxon>
        <taxon>Ascomycota</taxon>
        <taxon>Pezizomycotina</taxon>
        <taxon>Dothideomycetes</taxon>
        <taxon>Dothideomycetidae</taxon>
        <taxon>Mycosphaerellales</taxon>
        <taxon>Teratosphaeriaceae</taxon>
        <taxon>Hortaea</taxon>
    </lineage>
</organism>
<dbReference type="Proteomes" id="UP000281245">
    <property type="component" value="Unassembled WGS sequence"/>
</dbReference>
<evidence type="ECO:0000313" key="4">
    <source>
        <dbReference type="Proteomes" id="UP000281245"/>
    </source>
</evidence>
<evidence type="ECO:0000313" key="3">
    <source>
        <dbReference type="EMBL" id="RMX72914.1"/>
    </source>
</evidence>
<sequence>MSPTVTEADFLQNFYADQANHHDLSKTNHFHVDPALEEASFMQPNAGLHDPTSFPASSAAGMDHHPGLLPSSMARSPPPSDRNPTTLPPLQRSMSRSHNRPRKSSLTQQARLAKHERKRSKELAKRSSGGDRKAVSAEPSAAAIFGKRWEDLIDAATSATEEEGSRDLTPIPASPGPGGGYHSPGQVPSRTSLPPFALGSQFQSFQASPLNRALTPPNAGDTTHLPDLQTFPSVESSLSSMSHHHHHDSADSSGSQFQIMNPSSMDSNTTSPLFGPGYGGGAGGAPINAADSAHSGYGGSGNNGIVQIYCSGCRRLSILKESYACTNCICGLCGNCVEAIISGQSRGRMSMCPRCNGMDSSFKPFQLDLR</sequence>